<dbReference type="Proteomes" id="UP000220158">
    <property type="component" value="Chromosome 9"/>
</dbReference>
<keyword evidence="1" id="KW-0472">Membrane</keyword>
<dbReference type="VEuPathDB" id="PlasmoDB:PRELSG_0919500"/>
<evidence type="ECO:0000313" key="2">
    <source>
        <dbReference type="EMBL" id="CRH00095.1"/>
    </source>
</evidence>
<sequence length="270" mass="32496">MKISYKMFLSKIFIFIQFFFLTFFNIKCIKRTKLKNHLYFKNNNHFKKINNKNTKYGFIGFHSKKYYSLNINKNGTIQNKDTMKKHKLNIIYLQNSEKPIKEFKNISLNEKDKKHLWNKLINKIIVNKVILTKYFLAGTFCLASFSLYKFLLNKKIELVIKNIFREKLLFMNIPKTRKHYFLSISLAEFRSSPLFFSTILIASYSLYIILKVYVEKYKEAKRIKSAIDAYNKNKNEYINTGVDSTNENDIDYFDKLEENNDFNKQEEDFF</sequence>
<evidence type="ECO:0000313" key="3">
    <source>
        <dbReference type="Proteomes" id="UP000220158"/>
    </source>
</evidence>
<evidence type="ECO:0000256" key="1">
    <source>
        <dbReference type="SAM" id="Phobius"/>
    </source>
</evidence>
<feature type="transmembrane region" description="Helical" evidence="1">
    <location>
        <begin position="12"/>
        <end position="29"/>
    </location>
</feature>
<dbReference type="KEGG" id="prel:PRELSG_0919500"/>
<dbReference type="RefSeq" id="XP_028533100.1">
    <property type="nucleotide sequence ID" value="XM_028676630.1"/>
</dbReference>
<reference evidence="2 3" key="1">
    <citation type="submission" date="2015-04" db="EMBL/GenBank/DDBJ databases">
        <authorList>
            <consortium name="Pathogen Informatics"/>
        </authorList>
    </citation>
    <scope>NUCLEOTIDE SEQUENCE [LARGE SCALE GENOMIC DNA]</scope>
    <source>
        <strain evidence="2 3">SGS1</strain>
    </source>
</reference>
<keyword evidence="3" id="KW-1185">Reference proteome</keyword>
<dbReference type="GeneID" id="39736207"/>
<gene>
    <name evidence="2" type="ORF">PRELSG_0919500</name>
</gene>
<keyword evidence="1" id="KW-0812">Transmembrane</keyword>
<keyword evidence="1" id="KW-1133">Transmembrane helix</keyword>
<name>A0A1J1H5A5_PLARL</name>
<accession>A0A1J1H5A5</accession>
<protein>
    <submittedName>
        <fullName evidence="2">Uncharacterized protein</fullName>
    </submittedName>
</protein>
<organism evidence="2 3">
    <name type="scientific">Plasmodium relictum</name>
    <dbReference type="NCBI Taxonomy" id="85471"/>
    <lineage>
        <taxon>Eukaryota</taxon>
        <taxon>Sar</taxon>
        <taxon>Alveolata</taxon>
        <taxon>Apicomplexa</taxon>
        <taxon>Aconoidasida</taxon>
        <taxon>Haemosporida</taxon>
        <taxon>Plasmodiidae</taxon>
        <taxon>Plasmodium</taxon>
        <taxon>Plasmodium (Haemamoeba)</taxon>
    </lineage>
</organism>
<proteinExistence type="predicted"/>
<feature type="transmembrane region" description="Helical" evidence="1">
    <location>
        <begin position="129"/>
        <end position="148"/>
    </location>
</feature>
<dbReference type="AlphaFoldDB" id="A0A1J1H5A5"/>
<dbReference type="EMBL" id="LN835304">
    <property type="protein sequence ID" value="CRH00095.1"/>
    <property type="molecule type" value="Genomic_DNA"/>
</dbReference>
<dbReference type="OrthoDB" id="372232at2759"/>
<feature type="transmembrane region" description="Helical" evidence="1">
    <location>
        <begin position="194"/>
        <end position="214"/>
    </location>
</feature>